<keyword evidence="16" id="KW-1185">Reference proteome</keyword>
<evidence type="ECO:0000313" key="15">
    <source>
        <dbReference type="EMBL" id="KEO90026.1"/>
    </source>
</evidence>
<sequence length="743" mass="81279">MQRLSLFATGLVVGTSVIAQEAMAQDAATGPQSDAAGNEIIVTAQKREQRLIDVPISIIAKTGLELQNAGINDFNDITARVPNLVINETPANKQITIRGIGTTGNSFSFEQSVALFVDGIYGGRNRQYNQPFLDIERLEVLRGPQGALFGRNTGAGAISITTARPTQELSAEAFAEYEVRTESLNTTAIVNGPLTDTLAIRIAARYADENGWLFNETLDRAEPQTENFVGRVSMLWEPADNVEIFGKLEYSEVDIIGSPFELVRGGERPDYVKNSDDTLSPERDNADALNGVLQIDIGLGDHTLTAITGYSGYDFAQAFNIQGQSPTRLVAENAEEFTQWSQEVRLLSPTDGAFDYVIGGYYEWSESLVDRAQIFDFPPPFSPRTPDQIVERRFDQQTDVLSAFVQANWRFADQFSLGAGLRWTRISKEAEVEGTTTSFIVPPGAPVPPPGVLPRVTPIFLDGEFSESSFAPSASLNWTPDRNLTAYVRYARGEKGGAFSEFQGVTEATFFLEPEFSDLFEIGIKAQFPEVRGFLNVIAYTTDYSDLQRSALNIDTAEFITSNAAGARTRGVEIEGGFSPVDGLTLSAAVAYLDAFYTSFPNGPCTVDNPDANAPGGCAQDRSGDPLENAPEWTGNVAADFDRPVSDTLRVFANATLNFQSDVQFREFGDPLTVQDAFSKTDIRVGFGDIDRGWQLALLVRNLFEERTSSLIFPTFPIGLGPADRVHLPDPLRSFTIQARVAF</sequence>
<evidence type="ECO:0000256" key="1">
    <source>
        <dbReference type="ARBA" id="ARBA00004571"/>
    </source>
</evidence>
<dbReference type="Proteomes" id="UP000027866">
    <property type="component" value="Unassembled WGS sequence"/>
</dbReference>
<keyword evidence="3 11" id="KW-1134">Transmembrane beta strand</keyword>
<feature type="domain" description="TonB-dependent receptor plug" evidence="14">
    <location>
        <begin position="51"/>
        <end position="157"/>
    </location>
</feature>
<evidence type="ECO:0000256" key="6">
    <source>
        <dbReference type="ARBA" id="ARBA00023004"/>
    </source>
</evidence>
<evidence type="ECO:0000259" key="13">
    <source>
        <dbReference type="Pfam" id="PF00593"/>
    </source>
</evidence>
<keyword evidence="2 11" id="KW-0813">Transport</keyword>
<feature type="domain" description="TonB-dependent receptor-like beta-barrel" evidence="13">
    <location>
        <begin position="275"/>
        <end position="703"/>
    </location>
</feature>
<dbReference type="PANTHER" id="PTHR32552:SF81">
    <property type="entry name" value="TONB-DEPENDENT OUTER MEMBRANE RECEPTOR"/>
    <property type="match status" value="1"/>
</dbReference>
<dbReference type="InterPro" id="IPR039426">
    <property type="entry name" value="TonB-dep_rcpt-like"/>
</dbReference>
<keyword evidence="8 12" id="KW-0798">TonB box</keyword>
<dbReference type="PROSITE" id="PS52016">
    <property type="entry name" value="TONB_DEPENDENT_REC_3"/>
    <property type="match status" value="1"/>
</dbReference>
<dbReference type="PANTHER" id="PTHR32552">
    <property type="entry name" value="FERRICHROME IRON RECEPTOR-RELATED"/>
    <property type="match status" value="1"/>
</dbReference>
<keyword evidence="6" id="KW-0408">Iron</keyword>
<reference evidence="15 16" key="1">
    <citation type="submission" date="2014-04" db="EMBL/GenBank/DDBJ databases">
        <title>A comprehensive comparison of genomes of Erythrobacter spp. Strains.</title>
        <authorList>
            <person name="Zheng Q."/>
        </authorList>
    </citation>
    <scope>NUCLEOTIDE SEQUENCE [LARGE SCALE GENOMIC DNA]</scope>
    <source>
        <strain evidence="15 16">DSM 8509</strain>
    </source>
</reference>
<proteinExistence type="inferred from homology"/>
<evidence type="ECO:0000259" key="14">
    <source>
        <dbReference type="Pfam" id="PF07715"/>
    </source>
</evidence>
<evidence type="ECO:0000256" key="9">
    <source>
        <dbReference type="ARBA" id="ARBA00023136"/>
    </source>
</evidence>
<dbReference type="GO" id="GO:0006826">
    <property type="term" value="P:iron ion transport"/>
    <property type="evidence" value="ECO:0007669"/>
    <property type="project" value="UniProtKB-KW"/>
</dbReference>
<keyword evidence="4" id="KW-0410">Iron transport</keyword>
<keyword evidence="10 11" id="KW-0998">Cell outer membrane</keyword>
<dbReference type="Pfam" id="PF00593">
    <property type="entry name" value="TonB_dep_Rec_b-barrel"/>
    <property type="match status" value="1"/>
</dbReference>
<evidence type="ECO:0000256" key="8">
    <source>
        <dbReference type="ARBA" id="ARBA00023077"/>
    </source>
</evidence>
<dbReference type="RefSeq" id="WP_034906342.1">
    <property type="nucleotide sequence ID" value="NZ_CP017057.1"/>
</dbReference>
<gene>
    <name evidence="15" type="ORF">EH32_03285</name>
</gene>
<dbReference type="Pfam" id="PF07715">
    <property type="entry name" value="Plug"/>
    <property type="match status" value="1"/>
</dbReference>
<organism evidence="15 16">
    <name type="scientific">Erythrobacter litoralis</name>
    <dbReference type="NCBI Taxonomy" id="39960"/>
    <lineage>
        <taxon>Bacteria</taxon>
        <taxon>Pseudomonadati</taxon>
        <taxon>Pseudomonadota</taxon>
        <taxon>Alphaproteobacteria</taxon>
        <taxon>Sphingomonadales</taxon>
        <taxon>Erythrobacteraceae</taxon>
        <taxon>Erythrobacter/Porphyrobacter group</taxon>
        <taxon>Erythrobacter</taxon>
    </lineage>
</organism>
<keyword evidence="5 11" id="KW-0812">Transmembrane</keyword>
<evidence type="ECO:0000313" key="16">
    <source>
        <dbReference type="Proteomes" id="UP000027866"/>
    </source>
</evidence>
<dbReference type="GO" id="GO:0009279">
    <property type="term" value="C:cell outer membrane"/>
    <property type="evidence" value="ECO:0007669"/>
    <property type="project" value="UniProtKB-SubCell"/>
</dbReference>
<evidence type="ECO:0000256" key="5">
    <source>
        <dbReference type="ARBA" id="ARBA00022692"/>
    </source>
</evidence>
<evidence type="ECO:0000256" key="12">
    <source>
        <dbReference type="RuleBase" id="RU003357"/>
    </source>
</evidence>
<comment type="caution">
    <text evidence="15">The sequence shown here is derived from an EMBL/GenBank/DDBJ whole genome shotgun (WGS) entry which is preliminary data.</text>
</comment>
<dbReference type="PATRIC" id="fig|39960.10.peg.662"/>
<accession>A0A074M5N2</accession>
<dbReference type="OrthoDB" id="9760333at2"/>
<evidence type="ECO:0000256" key="4">
    <source>
        <dbReference type="ARBA" id="ARBA00022496"/>
    </source>
</evidence>
<evidence type="ECO:0000256" key="2">
    <source>
        <dbReference type="ARBA" id="ARBA00022448"/>
    </source>
</evidence>
<evidence type="ECO:0000256" key="11">
    <source>
        <dbReference type="PROSITE-ProRule" id="PRU01360"/>
    </source>
</evidence>
<comment type="similarity">
    <text evidence="11 12">Belongs to the TonB-dependent receptor family.</text>
</comment>
<keyword evidence="9 11" id="KW-0472">Membrane</keyword>
<dbReference type="InterPro" id="IPR012910">
    <property type="entry name" value="Plug_dom"/>
</dbReference>
<evidence type="ECO:0008006" key="17">
    <source>
        <dbReference type="Google" id="ProtNLM"/>
    </source>
</evidence>
<name>A0A074M5N2_9SPHN</name>
<dbReference type="SUPFAM" id="SSF56935">
    <property type="entry name" value="Porins"/>
    <property type="match status" value="1"/>
</dbReference>
<dbReference type="InterPro" id="IPR000531">
    <property type="entry name" value="Beta-barrel_TonB"/>
</dbReference>
<evidence type="ECO:0000256" key="7">
    <source>
        <dbReference type="ARBA" id="ARBA00023065"/>
    </source>
</evidence>
<dbReference type="Gene3D" id="2.40.170.20">
    <property type="entry name" value="TonB-dependent receptor, beta-barrel domain"/>
    <property type="match status" value="1"/>
</dbReference>
<evidence type="ECO:0000256" key="3">
    <source>
        <dbReference type="ARBA" id="ARBA00022452"/>
    </source>
</evidence>
<protein>
    <recommendedName>
        <fullName evidence="17">TonB-dependent receptor</fullName>
    </recommendedName>
</protein>
<evidence type="ECO:0000256" key="10">
    <source>
        <dbReference type="ARBA" id="ARBA00023237"/>
    </source>
</evidence>
<dbReference type="AlphaFoldDB" id="A0A074M5N2"/>
<keyword evidence="7" id="KW-0406">Ion transport</keyword>
<dbReference type="KEGG" id="elq:Ga0102493_111580"/>
<dbReference type="InterPro" id="IPR036942">
    <property type="entry name" value="Beta-barrel_TonB_sf"/>
</dbReference>
<comment type="subcellular location">
    <subcellularLocation>
        <location evidence="1 11">Cell outer membrane</location>
        <topology evidence="1 11">Multi-pass membrane protein</topology>
    </subcellularLocation>
</comment>
<dbReference type="EMBL" id="JMIX01000013">
    <property type="protein sequence ID" value="KEO90026.1"/>
    <property type="molecule type" value="Genomic_DNA"/>
</dbReference>